<accession>A0ACB8VEW0</accession>
<evidence type="ECO:0000313" key="2">
    <source>
        <dbReference type="Proteomes" id="UP000831701"/>
    </source>
</evidence>
<comment type="caution">
    <text evidence="1">The sequence shown here is derived from an EMBL/GenBank/DDBJ whole genome shotgun (WGS) entry which is preliminary data.</text>
</comment>
<dbReference type="Proteomes" id="UP000831701">
    <property type="component" value="Chromosome 22"/>
</dbReference>
<protein>
    <submittedName>
        <fullName evidence="1">Uncharacterized protein</fullName>
    </submittedName>
</protein>
<sequence>MRRALVIHWAHKSLLTCHQGVKRTMFVIKQRFWWLAMEKKVSEYAAACPVCACNKTSPWAQMGLLHPLPSPQWPWSHISVDSVTGLPPSKGDGRGHDVSCSESMVSPSDIVSDRGPQFISRFWKEFCELLRATVSMSSSYHPQSNGQTELLNQELETCLRCLISQNQASWSDHLTWLEYAHNTVPSAATGLSPFQCANGYQPLLFPANEKEVTVPSAHAMVRRRIWA</sequence>
<feature type="non-terminal residue" evidence="1">
    <location>
        <position position="227"/>
    </location>
</feature>
<dbReference type="EMBL" id="CM041552">
    <property type="protein sequence ID" value="KAI3354200.1"/>
    <property type="molecule type" value="Genomic_DNA"/>
</dbReference>
<gene>
    <name evidence="1" type="ORF">L3Q82_018739</name>
</gene>
<organism evidence="1 2">
    <name type="scientific">Scortum barcoo</name>
    <name type="common">barcoo grunter</name>
    <dbReference type="NCBI Taxonomy" id="214431"/>
    <lineage>
        <taxon>Eukaryota</taxon>
        <taxon>Metazoa</taxon>
        <taxon>Chordata</taxon>
        <taxon>Craniata</taxon>
        <taxon>Vertebrata</taxon>
        <taxon>Euteleostomi</taxon>
        <taxon>Actinopterygii</taxon>
        <taxon>Neopterygii</taxon>
        <taxon>Teleostei</taxon>
        <taxon>Neoteleostei</taxon>
        <taxon>Acanthomorphata</taxon>
        <taxon>Eupercaria</taxon>
        <taxon>Centrarchiformes</taxon>
        <taxon>Terapontoidei</taxon>
        <taxon>Terapontidae</taxon>
        <taxon>Scortum</taxon>
    </lineage>
</organism>
<keyword evidence="2" id="KW-1185">Reference proteome</keyword>
<name>A0ACB8VEW0_9TELE</name>
<proteinExistence type="predicted"/>
<evidence type="ECO:0000313" key="1">
    <source>
        <dbReference type="EMBL" id="KAI3354200.1"/>
    </source>
</evidence>
<reference evidence="1" key="1">
    <citation type="submission" date="2022-04" db="EMBL/GenBank/DDBJ databases">
        <title>Jade perch genome.</title>
        <authorList>
            <person name="Chao B."/>
        </authorList>
    </citation>
    <scope>NUCLEOTIDE SEQUENCE</scope>
    <source>
        <strain evidence="1">CB-2022</strain>
    </source>
</reference>